<name>D0KZE3_HALNC</name>
<evidence type="ECO:0000313" key="6">
    <source>
        <dbReference type="EMBL" id="ACX95816.1"/>
    </source>
</evidence>
<dbReference type="SUPFAM" id="SSF54001">
    <property type="entry name" value="Cysteine proteinases"/>
    <property type="match status" value="1"/>
</dbReference>
<gene>
    <name evidence="6" type="ordered locus">Hneap_0980</name>
</gene>
<dbReference type="PROSITE" id="PS51935">
    <property type="entry name" value="NLPC_P60"/>
    <property type="match status" value="1"/>
</dbReference>
<dbReference type="InterPro" id="IPR038765">
    <property type="entry name" value="Papain-like_cys_pep_sf"/>
</dbReference>
<dbReference type="InterPro" id="IPR051202">
    <property type="entry name" value="Peptidase_C40"/>
</dbReference>
<dbReference type="Pfam" id="PF00877">
    <property type="entry name" value="NLPC_P60"/>
    <property type="match status" value="1"/>
</dbReference>
<evidence type="ECO:0000256" key="4">
    <source>
        <dbReference type="ARBA" id="ARBA00022807"/>
    </source>
</evidence>
<keyword evidence="2" id="KW-0645">Protease</keyword>
<sequence length="230" mass="25007">MTTPNATNGADARKHLLPALGLIVCAAFGLGGCASLPNGPNDDSNQSSNGLGWLNALTQNEDENYSFKNSSLSTKLPSVPIKAIDDPNGVRTAATEAILQAISQLGTAYQWGGTSKKQGFDCSGLTSFVYKKADIELPRTARDQYAFTERIARSQLKPGDLLFFKIRSRKIDHVGIYIGDNRFIHAPRKGEHVTFAQLNNVYWRKHFAGAGRVPGARRLNMTELDALAAQ</sequence>
<dbReference type="KEGG" id="hna:Hneap_0980"/>
<dbReference type="Gene3D" id="3.90.1720.10">
    <property type="entry name" value="endopeptidase domain like (from Nostoc punctiforme)"/>
    <property type="match status" value="1"/>
</dbReference>
<dbReference type="MEROPS" id="C40.006"/>
<dbReference type="EMBL" id="CP001801">
    <property type="protein sequence ID" value="ACX95816.1"/>
    <property type="molecule type" value="Genomic_DNA"/>
</dbReference>
<evidence type="ECO:0000259" key="5">
    <source>
        <dbReference type="PROSITE" id="PS51935"/>
    </source>
</evidence>
<evidence type="ECO:0000256" key="3">
    <source>
        <dbReference type="ARBA" id="ARBA00022801"/>
    </source>
</evidence>
<dbReference type="PANTHER" id="PTHR47053">
    <property type="entry name" value="MUREIN DD-ENDOPEPTIDASE MEPH-RELATED"/>
    <property type="match status" value="1"/>
</dbReference>
<dbReference type="AlphaFoldDB" id="D0KZE3"/>
<reference evidence="6 7" key="1">
    <citation type="submission" date="2009-10" db="EMBL/GenBank/DDBJ databases">
        <title>Complete sequence of Halothiobacillus neapolitanus c2.</title>
        <authorList>
            <consortium name="US DOE Joint Genome Institute"/>
            <person name="Lucas S."/>
            <person name="Copeland A."/>
            <person name="Lapidus A."/>
            <person name="Glavina del Rio T."/>
            <person name="Tice H."/>
            <person name="Bruce D."/>
            <person name="Goodwin L."/>
            <person name="Pitluck S."/>
            <person name="Davenport K."/>
            <person name="Brettin T."/>
            <person name="Detter J.C."/>
            <person name="Han C."/>
            <person name="Tapia R."/>
            <person name="Larimer F."/>
            <person name="Land M."/>
            <person name="Hauser L."/>
            <person name="Kyrpides N."/>
            <person name="Mikhailova N."/>
            <person name="Kerfeld C."/>
            <person name="Cannon G."/>
            <person name="Heinhort S."/>
        </authorList>
    </citation>
    <scope>NUCLEOTIDE SEQUENCE [LARGE SCALE GENOMIC DNA]</scope>
    <source>
        <strain evidence="7">ATCC 23641 / c2</strain>
    </source>
</reference>
<dbReference type="eggNOG" id="COG0791">
    <property type="taxonomic scope" value="Bacteria"/>
</dbReference>
<evidence type="ECO:0000256" key="2">
    <source>
        <dbReference type="ARBA" id="ARBA00022670"/>
    </source>
</evidence>
<dbReference type="GO" id="GO:0006508">
    <property type="term" value="P:proteolysis"/>
    <property type="evidence" value="ECO:0007669"/>
    <property type="project" value="UniProtKB-KW"/>
</dbReference>
<keyword evidence="3" id="KW-0378">Hydrolase</keyword>
<dbReference type="STRING" id="555778.Hneap_0980"/>
<dbReference type="HOGENOM" id="CLU_016043_7_1_6"/>
<keyword evidence="7" id="KW-1185">Reference proteome</keyword>
<dbReference type="Proteomes" id="UP000009102">
    <property type="component" value="Chromosome"/>
</dbReference>
<organism evidence="6 7">
    <name type="scientific">Halothiobacillus neapolitanus (strain ATCC 23641 / DSM 15147 / CIP 104769 / NCIMB 8539 / c2)</name>
    <name type="common">Thiobacillus neapolitanus</name>
    <dbReference type="NCBI Taxonomy" id="555778"/>
    <lineage>
        <taxon>Bacteria</taxon>
        <taxon>Pseudomonadati</taxon>
        <taxon>Pseudomonadota</taxon>
        <taxon>Gammaproteobacteria</taxon>
        <taxon>Chromatiales</taxon>
        <taxon>Halothiobacillaceae</taxon>
        <taxon>Halothiobacillus</taxon>
    </lineage>
</organism>
<dbReference type="GO" id="GO:0008234">
    <property type="term" value="F:cysteine-type peptidase activity"/>
    <property type="evidence" value="ECO:0007669"/>
    <property type="project" value="UniProtKB-KW"/>
</dbReference>
<accession>D0KZE3</accession>
<keyword evidence="4" id="KW-0788">Thiol protease</keyword>
<proteinExistence type="inferred from homology"/>
<comment type="similarity">
    <text evidence="1">Belongs to the peptidase C40 family.</text>
</comment>
<evidence type="ECO:0000256" key="1">
    <source>
        <dbReference type="ARBA" id="ARBA00007074"/>
    </source>
</evidence>
<dbReference type="InterPro" id="IPR000064">
    <property type="entry name" value="NLP_P60_dom"/>
</dbReference>
<dbReference type="PANTHER" id="PTHR47053:SF1">
    <property type="entry name" value="MUREIN DD-ENDOPEPTIDASE MEPH-RELATED"/>
    <property type="match status" value="1"/>
</dbReference>
<evidence type="ECO:0000313" key="7">
    <source>
        <dbReference type="Proteomes" id="UP000009102"/>
    </source>
</evidence>
<feature type="domain" description="NlpC/P60" evidence="5">
    <location>
        <begin position="91"/>
        <end position="214"/>
    </location>
</feature>
<protein>
    <submittedName>
        <fullName evidence="6">NLP/P60 protein</fullName>
    </submittedName>
</protein>